<keyword evidence="1" id="KW-0175">Coiled coil</keyword>
<protein>
    <submittedName>
        <fullName evidence="2">Uncharacterized protein</fullName>
    </submittedName>
</protein>
<organism evidence="2">
    <name type="scientific">Taro bacilliform CH virus</name>
    <dbReference type="NCBI Taxonomy" id="1634914"/>
    <lineage>
        <taxon>Viruses</taxon>
        <taxon>Riboviria</taxon>
        <taxon>Pararnavirae</taxon>
        <taxon>Artverviricota</taxon>
        <taxon>Revtraviricetes</taxon>
        <taxon>Ortervirales</taxon>
        <taxon>Caulimoviridae</taxon>
        <taxon>Badnavirus</taxon>
        <taxon>Badnavirus betacolocalasiae</taxon>
    </lineage>
</organism>
<evidence type="ECO:0000313" key="2">
    <source>
        <dbReference type="EMBL" id="AKA45796.1"/>
    </source>
</evidence>
<name>A0A0E3LXX5_9VIRU</name>
<proteinExistence type="predicted"/>
<reference evidence="2" key="1">
    <citation type="journal article" date="2015" name="PLoS ONE">
        <title>Characterization by Small RNA Sequencing of Taro Bacilliform CH Virus (TaBCHV), a Novel Badnavirus.</title>
        <authorList>
            <person name="Kazmi S.A."/>
            <person name="Yang Z."/>
            <person name="Hong N."/>
            <person name="Wang G."/>
            <person name="Wang Y."/>
        </authorList>
    </citation>
    <scope>NUCLEOTIDE SEQUENCE</scope>
    <source>
        <strain evidence="2">TaBCHV-2</strain>
    </source>
</reference>
<dbReference type="Pfam" id="PF07028">
    <property type="entry name" value="DUF1319"/>
    <property type="match status" value="1"/>
</dbReference>
<accession>A0A0E3LXX5</accession>
<sequence>MSDRWESAVQEWYSTRTANLEYLDLSIPEDKKPSQKELAHNLSVVYDRVCLSSRVHLKNFKSILERLEALESENRELNHKLSKLQKFIQGLPLPLTGSEVHALVKEIAAQPKLVEEQAIQISKELEKKLERVEHILKKVEEWTRS</sequence>
<dbReference type="InterPro" id="IPR010746">
    <property type="entry name" value="CYMV_Orf1"/>
</dbReference>
<dbReference type="EMBL" id="KP710177">
    <property type="protein sequence ID" value="AKA45796.1"/>
    <property type="molecule type" value="Genomic_DNA"/>
</dbReference>
<evidence type="ECO:0000256" key="1">
    <source>
        <dbReference type="SAM" id="Coils"/>
    </source>
</evidence>
<feature type="coiled-coil region" evidence="1">
    <location>
        <begin position="60"/>
        <end position="87"/>
    </location>
</feature>